<comment type="caution">
    <text evidence="2">The sequence shown here is derived from an EMBL/GenBank/DDBJ whole genome shotgun (WGS) entry which is preliminary data.</text>
</comment>
<organism evidence="2 3">
    <name type="scientific">Araneus ventricosus</name>
    <name type="common">Orbweaver spider</name>
    <name type="synonym">Epeira ventricosa</name>
    <dbReference type="NCBI Taxonomy" id="182803"/>
    <lineage>
        <taxon>Eukaryota</taxon>
        <taxon>Metazoa</taxon>
        <taxon>Ecdysozoa</taxon>
        <taxon>Arthropoda</taxon>
        <taxon>Chelicerata</taxon>
        <taxon>Arachnida</taxon>
        <taxon>Araneae</taxon>
        <taxon>Araneomorphae</taxon>
        <taxon>Entelegynae</taxon>
        <taxon>Araneoidea</taxon>
        <taxon>Araneidae</taxon>
        <taxon>Araneus</taxon>
    </lineage>
</organism>
<feature type="transmembrane region" description="Helical" evidence="1">
    <location>
        <begin position="22"/>
        <end position="44"/>
    </location>
</feature>
<dbReference type="EMBL" id="BGPR01000069">
    <property type="protein sequence ID" value="GBL90117.1"/>
    <property type="molecule type" value="Genomic_DNA"/>
</dbReference>
<dbReference type="AlphaFoldDB" id="A0A4Y2BED5"/>
<keyword evidence="1" id="KW-1133">Transmembrane helix</keyword>
<proteinExistence type="predicted"/>
<sequence>MEIIEAERFNGERRRQESSVPYLQIMSLVDGLGSVFIIGNCWIIKKSAECCSQMEIIEAERFNGERSWQESSVLYLQIMSVGYVFGSVFIFGNCWTIEKSAEYCLQIETTEAERIQV</sequence>
<evidence type="ECO:0000256" key="1">
    <source>
        <dbReference type="SAM" id="Phobius"/>
    </source>
</evidence>
<name>A0A4Y2BED5_ARAVE</name>
<keyword evidence="1" id="KW-0812">Transmembrane</keyword>
<evidence type="ECO:0000313" key="2">
    <source>
        <dbReference type="EMBL" id="GBL90117.1"/>
    </source>
</evidence>
<evidence type="ECO:0000313" key="3">
    <source>
        <dbReference type="Proteomes" id="UP000499080"/>
    </source>
</evidence>
<keyword evidence="1" id="KW-0472">Membrane</keyword>
<feature type="transmembrane region" description="Helical" evidence="1">
    <location>
        <begin position="73"/>
        <end position="92"/>
    </location>
</feature>
<gene>
    <name evidence="2" type="ORF">AVEN_135469_1</name>
</gene>
<protein>
    <submittedName>
        <fullName evidence="2">Uncharacterized protein</fullName>
    </submittedName>
</protein>
<dbReference type="Proteomes" id="UP000499080">
    <property type="component" value="Unassembled WGS sequence"/>
</dbReference>
<reference evidence="2 3" key="1">
    <citation type="journal article" date="2019" name="Sci. Rep.">
        <title>Orb-weaving spider Araneus ventricosus genome elucidates the spidroin gene catalogue.</title>
        <authorList>
            <person name="Kono N."/>
            <person name="Nakamura H."/>
            <person name="Ohtoshi R."/>
            <person name="Moran D.A.P."/>
            <person name="Shinohara A."/>
            <person name="Yoshida Y."/>
            <person name="Fujiwara M."/>
            <person name="Mori M."/>
            <person name="Tomita M."/>
            <person name="Arakawa K."/>
        </authorList>
    </citation>
    <scope>NUCLEOTIDE SEQUENCE [LARGE SCALE GENOMIC DNA]</scope>
</reference>
<keyword evidence="3" id="KW-1185">Reference proteome</keyword>
<accession>A0A4Y2BED5</accession>